<gene>
    <name evidence="1" type="ORF">DFP94_10650</name>
</gene>
<protein>
    <submittedName>
        <fullName evidence="1">Uncharacterized protein</fullName>
    </submittedName>
</protein>
<evidence type="ECO:0000313" key="2">
    <source>
        <dbReference type="Proteomes" id="UP000253090"/>
    </source>
</evidence>
<comment type="caution">
    <text evidence="1">The sequence shown here is derived from an EMBL/GenBank/DDBJ whole genome shotgun (WGS) entry which is preliminary data.</text>
</comment>
<proteinExistence type="predicted"/>
<dbReference type="Proteomes" id="UP000253090">
    <property type="component" value="Unassembled WGS sequence"/>
</dbReference>
<dbReference type="EMBL" id="QPJW01000006">
    <property type="protein sequence ID" value="RCX18518.1"/>
    <property type="molecule type" value="Genomic_DNA"/>
</dbReference>
<dbReference type="OrthoDB" id="2679306at2"/>
<accession>A0A369BD32</accession>
<evidence type="ECO:0000313" key="1">
    <source>
        <dbReference type="EMBL" id="RCX18518.1"/>
    </source>
</evidence>
<dbReference type="AlphaFoldDB" id="A0A369BD32"/>
<keyword evidence="2" id="KW-1185">Reference proteome</keyword>
<name>A0A369BD32_9BACL</name>
<sequence length="167" mass="18740">MKNKLILTAIFILIVSLTTVLISKSISTNDTPAEYQFEIHTADFDIKDIHLVSFGSHLYLAPNYYMELPGGQQKFDGIVISGTIDGVNVLDTAIGGDPFHRHETHLTEYLGEGILFNGLKIVKNSIMKVHISYTVDSVKKDYYEDIRLTEKLKPFTKTTGTTQNNTK</sequence>
<reference evidence="1 2" key="1">
    <citation type="submission" date="2018-07" db="EMBL/GenBank/DDBJ databases">
        <title>Genomic Encyclopedia of Type Strains, Phase III (KMG-III): the genomes of soil and plant-associated and newly described type strains.</title>
        <authorList>
            <person name="Whitman W."/>
        </authorList>
    </citation>
    <scope>NUCLEOTIDE SEQUENCE [LARGE SCALE GENOMIC DNA]</scope>
    <source>
        <strain evidence="1 2">CECT 8333</strain>
    </source>
</reference>
<dbReference type="RefSeq" id="WP_114497389.1">
    <property type="nucleotide sequence ID" value="NZ_QPJW01000006.1"/>
</dbReference>
<organism evidence="1 2">
    <name type="scientific">Fontibacillus phaseoli</name>
    <dbReference type="NCBI Taxonomy" id="1416533"/>
    <lineage>
        <taxon>Bacteria</taxon>
        <taxon>Bacillati</taxon>
        <taxon>Bacillota</taxon>
        <taxon>Bacilli</taxon>
        <taxon>Bacillales</taxon>
        <taxon>Paenibacillaceae</taxon>
        <taxon>Fontibacillus</taxon>
    </lineage>
</organism>